<organism evidence="15 17">
    <name type="scientific">Salinicoccus halodurans</name>
    <dbReference type="NCBI Taxonomy" id="407035"/>
    <lineage>
        <taxon>Bacteria</taxon>
        <taxon>Bacillati</taxon>
        <taxon>Bacillota</taxon>
        <taxon>Bacilli</taxon>
        <taxon>Bacillales</taxon>
        <taxon>Staphylococcaceae</taxon>
        <taxon>Salinicoccus</taxon>
    </lineage>
</organism>
<evidence type="ECO:0000256" key="8">
    <source>
        <dbReference type="ARBA" id="ARBA00022827"/>
    </source>
</evidence>
<dbReference type="EMBL" id="CP011366">
    <property type="protein sequence ID" value="AKG72889.1"/>
    <property type="molecule type" value="Genomic_DNA"/>
</dbReference>
<dbReference type="Pfam" id="PF00890">
    <property type="entry name" value="FAD_binding_2"/>
    <property type="match status" value="1"/>
</dbReference>
<proteinExistence type="inferred from homology"/>
<evidence type="ECO:0000313" key="17">
    <source>
        <dbReference type="Proteomes" id="UP000183090"/>
    </source>
</evidence>
<evidence type="ECO:0000256" key="10">
    <source>
        <dbReference type="ARBA" id="ARBA00030386"/>
    </source>
</evidence>
<keyword evidence="8" id="KW-0274">FAD</keyword>
<evidence type="ECO:0000259" key="13">
    <source>
        <dbReference type="Pfam" id="PF02910"/>
    </source>
</evidence>
<comment type="similarity">
    <text evidence="3">Belongs to the FAD-dependent oxidoreductase 2 family. NadB subfamily.</text>
</comment>
<dbReference type="InterPro" id="IPR036188">
    <property type="entry name" value="FAD/NAD-bd_sf"/>
</dbReference>
<dbReference type="Proteomes" id="UP000034029">
    <property type="component" value="Chromosome"/>
</dbReference>
<dbReference type="OrthoDB" id="9806724at2"/>
<dbReference type="KEGG" id="shv:AAT16_00820"/>
<gene>
    <name evidence="14" type="ORF">AAT16_00820</name>
    <name evidence="15" type="ORF">SAMN05216235_1532</name>
</gene>
<dbReference type="EC" id="1.4.3.16" evidence="4"/>
<protein>
    <recommendedName>
        <fullName evidence="5">L-aspartate oxidase</fullName>
        <ecNumber evidence="4">1.4.3.16</ecNumber>
    </recommendedName>
    <alternativeName>
        <fullName evidence="10">Quinolinate synthase B</fullName>
    </alternativeName>
</protein>
<evidence type="ECO:0000256" key="7">
    <source>
        <dbReference type="ARBA" id="ARBA00022642"/>
    </source>
</evidence>
<evidence type="ECO:0000313" key="15">
    <source>
        <dbReference type="EMBL" id="SFK75630.1"/>
    </source>
</evidence>
<feature type="domain" description="Fumarate reductase/succinate dehydrogenase flavoprotein-like C-terminal" evidence="13">
    <location>
        <begin position="466"/>
        <end position="492"/>
    </location>
</feature>
<dbReference type="PANTHER" id="PTHR42716">
    <property type="entry name" value="L-ASPARTATE OXIDASE"/>
    <property type="match status" value="1"/>
</dbReference>
<dbReference type="InterPro" id="IPR015939">
    <property type="entry name" value="Fum_Rdtase/Succ_DH_flav-like_C"/>
</dbReference>
<comment type="cofactor">
    <cofactor evidence="1">
        <name>FAD</name>
        <dbReference type="ChEBI" id="CHEBI:57692"/>
    </cofactor>
</comment>
<sequence length="523" mass="57896">MNDVIVIGSGLSALSFIYALDENKKVILFTKDKIDDHNSRLAQGGICYSFHEGDHGESHAGDTYEAGARMGDRDVIRKMIGKSHSLIKRYMDDGMSFDRNMENELVYGLEGAHSTPRILHAGGDRTGKMMTEFFLKRLEKRHIEVHSEHTVIDIITDAENGARGVIAMDYNGNARQYFSDSVILATGGYSGLFTPNSGASKTMGTGHILALRSGVRLRHMEMVQFHPTLLGTEDRTYGLVSEAVRGAGAVIVNDSGERIMEYAHPMKDLAPRDVTSLEVYRQERAGCRCRLDISGVQNFKGNFPAIYKAAKKHFPGALRNLRIPVTAGAHYTMGGVIADTDGKTSIPGLRVIGEAASTNFHGANRLASNSLLEAVVTGNEAALAVNETERHVHGTIDPARLRVPYIDPEVCDGIKTEAKETIGFTRSGGELKLLLNKVRMHLEGAESSHTDIAGWHRYCEIMTIYSMLHGCLHRRETRGCHNRKDFPDNDEKLRNTEIQIGMEGEDLVVECVENQRKNHELLY</sequence>
<dbReference type="Gene3D" id="3.90.700.10">
    <property type="entry name" value="Succinate dehydrogenase/fumarate reductase flavoprotein, catalytic domain"/>
    <property type="match status" value="1"/>
</dbReference>
<feature type="domain" description="FAD-dependent oxidoreductase 2 FAD-binding" evidence="12">
    <location>
        <begin position="3"/>
        <end position="371"/>
    </location>
</feature>
<evidence type="ECO:0000256" key="5">
    <source>
        <dbReference type="ARBA" id="ARBA00021901"/>
    </source>
</evidence>
<dbReference type="InterPro" id="IPR037099">
    <property type="entry name" value="Fum_R/Succ_DH_flav-like_C_sf"/>
</dbReference>
<dbReference type="InterPro" id="IPR003953">
    <property type="entry name" value="FAD-dep_OxRdtase_2_FAD-bd"/>
</dbReference>
<evidence type="ECO:0000256" key="9">
    <source>
        <dbReference type="ARBA" id="ARBA00023002"/>
    </source>
</evidence>
<dbReference type="Gene3D" id="1.20.58.100">
    <property type="entry name" value="Fumarate reductase/succinate dehydrogenase flavoprotein-like, C-terminal domain"/>
    <property type="match status" value="1"/>
</dbReference>
<evidence type="ECO:0000256" key="3">
    <source>
        <dbReference type="ARBA" id="ARBA00008562"/>
    </source>
</evidence>
<keyword evidence="16" id="KW-1185">Reference proteome</keyword>
<dbReference type="PANTHER" id="PTHR42716:SF2">
    <property type="entry name" value="L-ASPARTATE OXIDASE, CHLOROPLASTIC"/>
    <property type="match status" value="1"/>
</dbReference>
<keyword evidence="6" id="KW-0285">Flavoprotein</keyword>
<evidence type="ECO:0000259" key="12">
    <source>
        <dbReference type="Pfam" id="PF00890"/>
    </source>
</evidence>
<name>A0A0F7HHB3_9STAP</name>
<evidence type="ECO:0000256" key="11">
    <source>
        <dbReference type="ARBA" id="ARBA00048305"/>
    </source>
</evidence>
<evidence type="ECO:0000256" key="6">
    <source>
        <dbReference type="ARBA" id="ARBA00022630"/>
    </source>
</evidence>
<dbReference type="SUPFAM" id="SSF56425">
    <property type="entry name" value="Succinate dehydrogenase/fumarate reductase flavoprotein, catalytic domain"/>
    <property type="match status" value="1"/>
</dbReference>
<dbReference type="InterPro" id="IPR027477">
    <property type="entry name" value="Succ_DH/fumarate_Rdtase_cat_sf"/>
</dbReference>
<dbReference type="InterPro" id="IPR005288">
    <property type="entry name" value="NadB"/>
</dbReference>
<keyword evidence="7" id="KW-0662">Pyridine nucleotide biosynthesis</keyword>
<keyword evidence="9" id="KW-0560">Oxidoreductase</keyword>
<evidence type="ECO:0000313" key="16">
    <source>
        <dbReference type="Proteomes" id="UP000034029"/>
    </source>
</evidence>
<dbReference type="SUPFAM" id="SSF51905">
    <property type="entry name" value="FAD/NAD(P)-binding domain"/>
    <property type="match status" value="1"/>
</dbReference>
<evidence type="ECO:0000256" key="2">
    <source>
        <dbReference type="ARBA" id="ARBA00004950"/>
    </source>
</evidence>
<dbReference type="GO" id="GO:0033765">
    <property type="term" value="F:steroid dehydrogenase activity, acting on the CH-CH group of donors"/>
    <property type="evidence" value="ECO:0007669"/>
    <property type="project" value="UniProtKB-ARBA"/>
</dbReference>
<accession>A0A0F7HHB3</accession>
<dbReference type="SUPFAM" id="SSF46977">
    <property type="entry name" value="Succinate dehydrogenase/fumarate reductase flavoprotein C-terminal domain"/>
    <property type="match status" value="1"/>
</dbReference>
<dbReference type="Gene3D" id="3.50.50.60">
    <property type="entry name" value="FAD/NAD(P)-binding domain"/>
    <property type="match status" value="1"/>
</dbReference>
<reference evidence="15 17" key="3">
    <citation type="submission" date="2016-10" db="EMBL/GenBank/DDBJ databases">
        <authorList>
            <person name="Varghese N."/>
            <person name="Submissions S."/>
        </authorList>
    </citation>
    <scope>NUCLEOTIDE SEQUENCE [LARGE SCALE GENOMIC DNA]</scope>
    <source>
        <strain evidence="15 17">CGMCC 1.6501</strain>
    </source>
</reference>
<dbReference type="Proteomes" id="UP000183090">
    <property type="component" value="Unassembled WGS sequence"/>
</dbReference>
<comment type="pathway">
    <text evidence="2">Cofactor biosynthesis; NAD(+) biosynthesis; iminoaspartate from L-aspartate (oxidase route): step 1/1.</text>
</comment>
<evidence type="ECO:0000256" key="4">
    <source>
        <dbReference type="ARBA" id="ARBA00012173"/>
    </source>
</evidence>
<dbReference type="RefSeq" id="WP_046789085.1">
    <property type="nucleotide sequence ID" value="NZ_CP011366.1"/>
</dbReference>
<evidence type="ECO:0000313" key="14">
    <source>
        <dbReference type="EMBL" id="AKG72889.1"/>
    </source>
</evidence>
<dbReference type="GO" id="GO:0008734">
    <property type="term" value="F:L-aspartate oxidase activity"/>
    <property type="evidence" value="ECO:0007669"/>
    <property type="project" value="UniProtKB-EC"/>
</dbReference>
<dbReference type="Pfam" id="PF02910">
    <property type="entry name" value="Succ_DH_flav_C"/>
    <property type="match status" value="1"/>
</dbReference>
<evidence type="ECO:0000256" key="1">
    <source>
        <dbReference type="ARBA" id="ARBA00001974"/>
    </source>
</evidence>
<reference evidence="16" key="2">
    <citation type="submission" date="2015-04" db="EMBL/GenBank/DDBJ databases">
        <title>Complete genome sequence of Salinicoccus halodurans strain H3B36, isolated from the Qaidam basin of China.</title>
        <authorList>
            <person name="Ma Y."/>
            <person name="Jiang K."/>
            <person name="Xue Y."/>
        </authorList>
    </citation>
    <scope>NUCLEOTIDE SEQUENCE [LARGE SCALE GENOMIC DNA]</scope>
    <source>
        <strain evidence="16">H3B36</strain>
    </source>
</reference>
<dbReference type="AlphaFoldDB" id="A0A0F7HHB3"/>
<dbReference type="EMBL" id="FOTB01000003">
    <property type="protein sequence ID" value="SFK75630.1"/>
    <property type="molecule type" value="Genomic_DNA"/>
</dbReference>
<dbReference type="GO" id="GO:0034628">
    <property type="term" value="P:'de novo' NAD+ biosynthetic process from L-aspartate"/>
    <property type="evidence" value="ECO:0007669"/>
    <property type="project" value="TreeGrafter"/>
</dbReference>
<comment type="catalytic activity">
    <reaction evidence="11">
        <text>L-aspartate + O2 = iminosuccinate + H2O2</text>
        <dbReference type="Rhea" id="RHEA:25876"/>
        <dbReference type="ChEBI" id="CHEBI:15379"/>
        <dbReference type="ChEBI" id="CHEBI:16240"/>
        <dbReference type="ChEBI" id="CHEBI:29991"/>
        <dbReference type="ChEBI" id="CHEBI:77875"/>
        <dbReference type="EC" id="1.4.3.16"/>
    </reaction>
    <physiologicalReaction direction="left-to-right" evidence="11">
        <dbReference type="Rhea" id="RHEA:25877"/>
    </physiologicalReaction>
</comment>
<reference evidence="14 16" key="1">
    <citation type="journal article" date="2015" name="Int. J. Syst. Evol. Microbiol.">
        <title>Complete genome sequence of Salinicoccus halodurans H3B36, isolated from the Qaidam Basin in China.</title>
        <authorList>
            <person name="Jiang K."/>
            <person name="Xue Y."/>
            <person name="Ma Y."/>
        </authorList>
    </citation>
    <scope>NUCLEOTIDE SEQUENCE [LARGE SCALE GENOMIC DNA]</scope>
    <source>
        <strain evidence="14 16">H3B36</strain>
    </source>
</reference>